<feature type="domain" description="HTH iclR-type" evidence="4">
    <location>
        <begin position="10"/>
        <end position="71"/>
    </location>
</feature>
<comment type="caution">
    <text evidence="6">The sequence shown here is derived from an EMBL/GenBank/DDBJ whole genome shotgun (WGS) entry which is preliminary data.</text>
</comment>
<keyword evidence="7" id="KW-1185">Reference proteome</keyword>
<dbReference type="PANTHER" id="PTHR30136:SF24">
    <property type="entry name" value="HTH-TYPE TRANSCRIPTIONAL REPRESSOR ALLR"/>
    <property type="match status" value="1"/>
</dbReference>
<name>A0A852RMM3_9ACTN</name>
<evidence type="ECO:0000256" key="2">
    <source>
        <dbReference type="ARBA" id="ARBA00023125"/>
    </source>
</evidence>
<dbReference type="InterPro" id="IPR014757">
    <property type="entry name" value="Tscrpt_reg_IclR_C"/>
</dbReference>
<dbReference type="Gene3D" id="1.10.10.10">
    <property type="entry name" value="Winged helix-like DNA-binding domain superfamily/Winged helix DNA-binding domain"/>
    <property type="match status" value="1"/>
</dbReference>
<keyword evidence="1" id="KW-0805">Transcription regulation</keyword>
<dbReference type="InterPro" id="IPR036388">
    <property type="entry name" value="WH-like_DNA-bd_sf"/>
</dbReference>
<dbReference type="Pfam" id="PF01614">
    <property type="entry name" value="IclR_C"/>
    <property type="match status" value="1"/>
</dbReference>
<dbReference type="GO" id="GO:0003677">
    <property type="term" value="F:DNA binding"/>
    <property type="evidence" value="ECO:0007669"/>
    <property type="project" value="UniProtKB-KW"/>
</dbReference>
<evidence type="ECO:0000259" key="4">
    <source>
        <dbReference type="PROSITE" id="PS51077"/>
    </source>
</evidence>
<dbReference type="Gene3D" id="3.30.450.40">
    <property type="match status" value="1"/>
</dbReference>
<dbReference type="GO" id="GO:0045892">
    <property type="term" value="P:negative regulation of DNA-templated transcription"/>
    <property type="evidence" value="ECO:0007669"/>
    <property type="project" value="TreeGrafter"/>
</dbReference>
<gene>
    <name evidence="6" type="ORF">BJ958_002082</name>
</gene>
<reference evidence="6 7" key="1">
    <citation type="submission" date="2020-07" db="EMBL/GenBank/DDBJ databases">
        <title>Sequencing the genomes of 1000 actinobacteria strains.</title>
        <authorList>
            <person name="Klenk H.-P."/>
        </authorList>
    </citation>
    <scope>NUCLEOTIDE SEQUENCE [LARGE SCALE GENOMIC DNA]</scope>
    <source>
        <strain evidence="6 7">DSM 19082</strain>
    </source>
</reference>
<dbReference type="InterPro" id="IPR029016">
    <property type="entry name" value="GAF-like_dom_sf"/>
</dbReference>
<dbReference type="InterPro" id="IPR036390">
    <property type="entry name" value="WH_DNA-bd_sf"/>
</dbReference>
<dbReference type="InterPro" id="IPR050707">
    <property type="entry name" value="HTH_MetabolicPath_Reg"/>
</dbReference>
<dbReference type="SUPFAM" id="SSF46785">
    <property type="entry name" value="Winged helix' DNA-binding domain"/>
    <property type="match status" value="1"/>
</dbReference>
<feature type="domain" description="IclR-ED" evidence="5">
    <location>
        <begin position="72"/>
        <end position="254"/>
    </location>
</feature>
<evidence type="ECO:0000313" key="6">
    <source>
        <dbReference type="EMBL" id="NYD30536.1"/>
    </source>
</evidence>
<dbReference type="PANTHER" id="PTHR30136">
    <property type="entry name" value="HELIX-TURN-HELIX TRANSCRIPTIONAL REGULATOR, ICLR FAMILY"/>
    <property type="match status" value="1"/>
</dbReference>
<dbReference type="AlphaFoldDB" id="A0A852RMM3"/>
<keyword evidence="3" id="KW-0804">Transcription</keyword>
<evidence type="ECO:0000256" key="3">
    <source>
        <dbReference type="ARBA" id="ARBA00023163"/>
    </source>
</evidence>
<dbReference type="EMBL" id="JACCBF010000001">
    <property type="protein sequence ID" value="NYD30536.1"/>
    <property type="molecule type" value="Genomic_DNA"/>
</dbReference>
<dbReference type="Proteomes" id="UP000582231">
    <property type="component" value="Unassembled WGS sequence"/>
</dbReference>
<dbReference type="Pfam" id="PF09339">
    <property type="entry name" value="HTH_IclR"/>
    <property type="match status" value="1"/>
</dbReference>
<organism evidence="6 7">
    <name type="scientific">Nocardioides kongjuensis</name>
    <dbReference type="NCBI Taxonomy" id="349522"/>
    <lineage>
        <taxon>Bacteria</taxon>
        <taxon>Bacillati</taxon>
        <taxon>Actinomycetota</taxon>
        <taxon>Actinomycetes</taxon>
        <taxon>Propionibacteriales</taxon>
        <taxon>Nocardioidaceae</taxon>
        <taxon>Nocardioides</taxon>
    </lineage>
</organism>
<dbReference type="GO" id="GO:0003700">
    <property type="term" value="F:DNA-binding transcription factor activity"/>
    <property type="evidence" value="ECO:0007669"/>
    <property type="project" value="TreeGrafter"/>
</dbReference>
<accession>A0A852RMM3</accession>
<evidence type="ECO:0000259" key="5">
    <source>
        <dbReference type="PROSITE" id="PS51078"/>
    </source>
</evidence>
<dbReference type="SMART" id="SM00346">
    <property type="entry name" value="HTH_ICLR"/>
    <property type="match status" value="1"/>
</dbReference>
<dbReference type="RefSeq" id="WP_273518005.1">
    <property type="nucleotide sequence ID" value="NZ_BAABEF010000001.1"/>
</dbReference>
<sequence>MARDESGGGRTVTSKVLALLAAFEHGPSAQSLSELAAAADVPLPTAHRLAAELVAWGALERTPEGRYVVGLRLWEVAQHAGRQLRDAARPYLQDLFSLTQETAHLAIREGHEALYIDRIYGSKRVPRASRVGGRLPLHATAVGKVLLAYEDRWLQEAYVAERLDPVTARTHVHPQRLLEELAAIRERGFATTYEEVRVGSCSVAVPVLTADGRAPASIGLVMASAQADQMPRHLPTLRGIAARIAPSAARWAGAAPPR</sequence>
<evidence type="ECO:0000256" key="1">
    <source>
        <dbReference type="ARBA" id="ARBA00023015"/>
    </source>
</evidence>
<keyword evidence="2 6" id="KW-0238">DNA-binding</keyword>
<protein>
    <submittedName>
        <fullName evidence="6">DNA-binding IclR family transcriptional regulator</fullName>
    </submittedName>
</protein>
<evidence type="ECO:0000313" key="7">
    <source>
        <dbReference type="Proteomes" id="UP000582231"/>
    </source>
</evidence>
<dbReference type="SUPFAM" id="SSF55781">
    <property type="entry name" value="GAF domain-like"/>
    <property type="match status" value="1"/>
</dbReference>
<proteinExistence type="predicted"/>
<dbReference type="PROSITE" id="PS51078">
    <property type="entry name" value="ICLR_ED"/>
    <property type="match status" value="1"/>
</dbReference>
<dbReference type="PROSITE" id="PS51077">
    <property type="entry name" value="HTH_ICLR"/>
    <property type="match status" value="1"/>
</dbReference>
<dbReference type="InterPro" id="IPR005471">
    <property type="entry name" value="Tscrpt_reg_IclR_N"/>
</dbReference>